<dbReference type="Gene3D" id="2.60.40.10">
    <property type="entry name" value="Immunoglobulins"/>
    <property type="match status" value="1"/>
</dbReference>
<sequence>MSLINWLRTGQSLINTQGKTRKEKRGIVAASFEVQNEDDLTKMYKRGEYRQWSSKEKMNIAKHAHLHGNSQTALNGGWSDWGQYGQDCTEDCYSSRTRTCNNPPPRNGGQSCRSNSRQSEKCYSLTPSRCREYPIDNCNITMCANVRDKCSAACDKCNYDYGTLGKAYEKINRGRACVELCSWRRRWCYPGKCQPGPSCTCSTGFSGYNCNNIELKPDYPKCEATLVMVENDNKVLTECNDTTPVSPIYTNLLSINRIDVSWKTIFKIEINSLPAFHKNFKEGANLKLGIISSSGRLILKRGGVTRQPIAMTCEAGSRDSPSQDTVVCNSTKKLPWGKFKHNDRLEFTASATNGGYLEFYNPEQMMNQTEYYRGSLRNHDALFIFDAVNPYHCSSTSSCSHALMEFGKDIRKVGINISWDGWLDDHSGIREYDIDIYLTSKNHSGLRESHPAMKTFQKWKSGDPIPSFTPQIAGTYSIVLTAVDNTGHAGSSGNVQTARRLFIYDNNSVVDIEQLKPLLPISASLNFSSGNSTSNKMCHWQHNLQDARGKGESVVFKWTDRFINRYHHMNKILGAVDDYQEREILPGYDDIDEGERTRSAIPNANALVRFDYTFLKDHSGGRTITTMPEDNWNPTDNVLDQGQRLDIPREDGDTVRFWVRAIDVMGTYVNDSVCVHFDSSPPVIEDIWLVNNGREQLAVHNVRDLYEMRFRFKAFDIHSGLHTVHWKLYDNYTDTEETLGEGHTHVIKIDNTTQDASSYCVPAGQCYGIQYDIKPDRMDFPKPRGTHEHDYFLIITVTNVARLVSTLTLKITIDTSPPHPGVVQDGHSGSAEVDFQQDYTLHAHWSQFFDRESGIMFYRYGFSNSCLEADAFTGINQTSMVENTTLTEVSTTAPGPGKYFCTVVAFNGAMEPSEPVCSDGVTIDITPPYVHSIIVDHINTRPGVVTHDNSTWLITRHGYKQRLNESACRGVEVPDISVFAETKYNADSLGCKIGAFSNRLYLTQERQLRVNWTGFDVESEIFDFELGLSSTNSPLAPDVMPFKSTNQRPSWNLYHPRLSEGQLIYIIIKATNRARMTNSKVYGPLIIDVTAPKFESEIKVSEEGEYLRVDWDSSKVYDAEDTEKLQYLIAIGQDNYHRDMLDFSPLMSGGSCNVSYHNCTAVLLTKLNIHPVHPQTLIASIKVTNAAGLSTIASSKPYVHYTTLPYVGIVKDILPYAEVENEMMNDYDIDYQLTSSSIRGKWSGFIHPHLKVTYKMGIGTVKGEDDVFAFTDVDGTQYESTQLDLKTHETYYITVIAQSSTGSVNSTSDGVTIVAQNRTINVDIHDGLGCPDMGNTNLKFPCRNDIQFQSSVTDLAAHWKIPETYKPFISHGFYRIEQYNEDTMAWIPECPYTEILPIGENITLTNLELSSGSTYRTVVKFCTPASCFLPRSSNGVTIHNQPPITGAMNINSSKEGSNITIVFDEFQSILSNGQSVVDFYEWTLSLDTNANGIEKPWERVQAYPINGSITFNLENSLLNPNELNKCWHICVRGWTFAGLSSTICKEIVACSDITTNKIHKTIVFDVKGPVTWIKNQRLEHDDVDYSSSRDTISAVWPSLRHGKYSWAVVQPPTGTLDVEAIPIKLCEMRDAITCGETEDEYVNANNLTVTHGKTYFVCIFANETVLNHERFKEHHPEIKTCSDGVKIDWTPPDPGIVDIHAYTHPLGTQGYQTSRSQISVSWSQFSDTDDVTSSTDERHTGIKYYQFAVGGHSYGVDVVGFTRIGIGNRHIITGLNLTNGHEYFVTIKATNYVDLSSDVCSSPVIVDFTPPRLTQKAHVRLRNLVGQTNKELLADWFGVFADEESGIIHYTWSIGSEPGFADISGPHQTKYTSTMSDPTSQNLDLLDGHVYFVTVKAYNRVGLHTTTSSHAFIVDASPPIVGHIYDGTIEETDIYNRDIDYQTNATRLCSHWEGFSDPHTELIEHLWKAGSCPTCDDIIPEHAVGLKEEECMDSLKLAQGKKYYSTITVCNQAGLCVSSSTDGVTIDSSPPIAGVVEDGTVSEDIQFQASKDVLSAHWIGFHDAHSGLSRYEMRVGTIVGADDIISPTQVHLTESIFKPLSTPLPVNKTIYVTIRAYNFAGLYAEASSNGFTVDTTPPTVIEPATVNLNHGSIQENMQVWRSSLAVTWKFDDNISAIERQYVSIFAHMDGDLDIPTVEVGTRDKYTFSNLTLRDGTEYYVTVIACNKAQLCSSSTSQHLLVDSSRPSVGTFASWTNHAANVGRYEDGFMTWNGADISLHWLGFEDHHSGISHYLVTVGETFAGHEYTPDGPIMITHNTSGQRQKEGVIQTADITLGRTLVDSKKIFVKIWAVNGVGLPSLVAHNSFDVIVNSPGKGVLVLTRRCITHSCEGHCICAPQNQRCDLNINKTCTEAKHGDNAMIVVNDTQSIGYFEKSDHILEDIDFTHSDCFLAAGWSLSEGNGKTPVRYEYTAGLDGSDVGSGVFDDVARDRIWFETGFYNHAVITPTLSRLYQGQKYIFYVRAWYNDSTYTVFQSDGITIDITPPMVSRIRHVEESDDAIVRFDKDFTSNVDSIGVSWTGVFSDEESGISHYLLGIGTALQDDDTFKFKIQTKTSARLTGLSLTPGQKYYTTVIAVSNTGLETSKVSDGFVVDIEPPVPGIVLDGRFLHDDDYTNETTVLHAQWHGFYDRHSGIDHYTCCIGTEPDTPTCDVVPSHNVGLQTAVSITTNSPLKSGKYYTKVQAMDAGGHRSTLVSSDGVTVDTTPPDIMHVATTGANLLQNPSFEEDESKFDIHDHPLWFNSTNSAPRHWKITPGTKVVVVNSKDGEARDDNNACLLLGGIFQNIATDIGSVYAVQFSVSHPPNPPIKHMMQTGKIIIPGAEETFHIFPRQDVTKNNNGHPNLKSKEFSQIAWHKHLYTFVAKNDTSTIGIETVGRNAGLLVDAVRVELMNHVSTGGEIEVTHQQAGEWSSIHAHWQVLDYESHIDDVSWAIGLVQGGTQLQSYISVGRKSYGINTNLHLVHGMVVHVTLLVRNNAGLASVIYADPIVIDHTPPVIKHVWHSQDQEIRYQKGHNLTAKWEVEDTETGTSHCKVAFGNMPGSDNVVGYTHVAFVGNPMVFTFSNHVMIEHGSTIYATVRCFNAHGLWSEASSSGVKLVHQPPDVSTALIETLPNKNSHFTCKDGIQNDIDMIRIKWDGFRKHRDSIHHYTLNIGSTSANQLNSSYELGVNGRQQVTMKPIAFKQNQQYKAMIQAVDMVGGISDGVQVFFTTETLPPNITDVKMTTAWLDETTVLLSWAGVFISDSDLYYELTIGTNPGGSDIMKWVETKETAFTLYAVDNSLGHYLTVTAINSAGFYTSSILSFSYEK</sequence>
<dbReference type="InterPro" id="IPR036383">
    <property type="entry name" value="TSP1_rpt_sf"/>
</dbReference>
<evidence type="ECO:0000313" key="2">
    <source>
        <dbReference type="EMBL" id="CAH1783342.1"/>
    </source>
</evidence>
<dbReference type="Proteomes" id="UP000749559">
    <property type="component" value="Unassembled WGS sequence"/>
</dbReference>
<evidence type="ECO:0000259" key="1">
    <source>
        <dbReference type="PROSITE" id="PS50853"/>
    </source>
</evidence>
<protein>
    <recommendedName>
        <fullName evidence="1">Fibronectin type-III domain-containing protein</fullName>
    </recommendedName>
</protein>
<gene>
    <name evidence="2" type="ORF">OFUS_LOCUS9689</name>
</gene>
<dbReference type="SMART" id="SM00060">
    <property type="entry name" value="FN3"/>
    <property type="match status" value="5"/>
</dbReference>
<accession>A0A8S4NTB7</accession>
<dbReference type="InterPro" id="IPR003961">
    <property type="entry name" value="FN3_dom"/>
</dbReference>
<reference evidence="2" key="1">
    <citation type="submission" date="2022-03" db="EMBL/GenBank/DDBJ databases">
        <authorList>
            <person name="Martin C."/>
        </authorList>
    </citation>
    <scope>NUCLEOTIDE SEQUENCE</scope>
</reference>
<dbReference type="EMBL" id="CAIIXF020000005">
    <property type="protein sequence ID" value="CAH1783342.1"/>
    <property type="molecule type" value="Genomic_DNA"/>
</dbReference>
<dbReference type="Gene3D" id="2.20.100.10">
    <property type="entry name" value="Thrombospondin type-1 (TSP1) repeat"/>
    <property type="match status" value="1"/>
</dbReference>
<comment type="caution">
    <text evidence="2">The sequence shown here is derived from an EMBL/GenBank/DDBJ whole genome shotgun (WGS) entry which is preliminary data.</text>
</comment>
<dbReference type="SUPFAM" id="SSF49265">
    <property type="entry name" value="Fibronectin type III"/>
    <property type="match status" value="3"/>
</dbReference>
<name>A0A8S4NTB7_OWEFU</name>
<dbReference type="InterPro" id="IPR013783">
    <property type="entry name" value="Ig-like_fold"/>
</dbReference>
<evidence type="ECO:0000313" key="3">
    <source>
        <dbReference type="Proteomes" id="UP000749559"/>
    </source>
</evidence>
<dbReference type="OrthoDB" id="6061841at2759"/>
<dbReference type="PROSITE" id="PS50092">
    <property type="entry name" value="TSP1"/>
    <property type="match status" value="1"/>
</dbReference>
<dbReference type="InterPro" id="IPR000884">
    <property type="entry name" value="TSP1_rpt"/>
</dbReference>
<organism evidence="2 3">
    <name type="scientific">Owenia fusiformis</name>
    <name type="common">Polychaete worm</name>
    <dbReference type="NCBI Taxonomy" id="6347"/>
    <lineage>
        <taxon>Eukaryota</taxon>
        <taxon>Metazoa</taxon>
        <taxon>Spiralia</taxon>
        <taxon>Lophotrochozoa</taxon>
        <taxon>Annelida</taxon>
        <taxon>Polychaeta</taxon>
        <taxon>Sedentaria</taxon>
        <taxon>Canalipalpata</taxon>
        <taxon>Sabellida</taxon>
        <taxon>Oweniida</taxon>
        <taxon>Oweniidae</taxon>
        <taxon>Owenia</taxon>
    </lineage>
</organism>
<feature type="domain" description="Fibronectin type-III" evidence="1">
    <location>
        <begin position="2559"/>
        <end position="2657"/>
    </location>
</feature>
<dbReference type="PROSITE" id="PS50853">
    <property type="entry name" value="FN3"/>
    <property type="match status" value="1"/>
</dbReference>
<dbReference type="PANTHER" id="PTHR16897:SF2">
    <property type="entry name" value="OS03G0226600 PROTEIN"/>
    <property type="match status" value="1"/>
</dbReference>
<proteinExistence type="predicted"/>
<dbReference type="PANTHER" id="PTHR16897">
    <property type="entry name" value="OS10G0105400 PROTEIN"/>
    <property type="match status" value="1"/>
</dbReference>
<keyword evidence="3" id="KW-1185">Reference proteome</keyword>
<dbReference type="InterPro" id="IPR036116">
    <property type="entry name" value="FN3_sf"/>
</dbReference>